<dbReference type="RefSeq" id="WP_188578359.1">
    <property type="nucleotide sequence ID" value="NZ_BMDZ01000028.1"/>
</dbReference>
<dbReference type="Gene3D" id="1.10.10.10">
    <property type="entry name" value="Winged helix-like DNA-binding domain superfamily/Winged helix DNA-binding domain"/>
    <property type="match status" value="1"/>
</dbReference>
<protein>
    <submittedName>
        <fullName evidence="6">IclR family transcriptional regulator</fullName>
    </submittedName>
</protein>
<evidence type="ECO:0000259" key="5">
    <source>
        <dbReference type="PROSITE" id="PS51078"/>
    </source>
</evidence>
<dbReference type="SUPFAM" id="SSF55781">
    <property type="entry name" value="GAF domain-like"/>
    <property type="match status" value="1"/>
</dbReference>
<dbReference type="InterPro" id="IPR014757">
    <property type="entry name" value="Tscrpt_reg_IclR_C"/>
</dbReference>
<dbReference type="Pfam" id="PF01614">
    <property type="entry name" value="IclR_C"/>
    <property type="match status" value="1"/>
</dbReference>
<dbReference type="SMART" id="SM00346">
    <property type="entry name" value="HTH_ICLR"/>
    <property type="match status" value="1"/>
</dbReference>
<dbReference type="Gene3D" id="3.30.450.40">
    <property type="match status" value="1"/>
</dbReference>
<dbReference type="Pfam" id="PF09339">
    <property type="entry name" value="HTH_IclR"/>
    <property type="match status" value="1"/>
</dbReference>
<organism evidence="6 7">
    <name type="scientific">Tistrella bauzanensis</name>
    <dbReference type="NCBI Taxonomy" id="657419"/>
    <lineage>
        <taxon>Bacteria</taxon>
        <taxon>Pseudomonadati</taxon>
        <taxon>Pseudomonadota</taxon>
        <taxon>Alphaproteobacteria</taxon>
        <taxon>Geminicoccales</taxon>
        <taxon>Geminicoccaceae</taxon>
        <taxon>Tistrella</taxon>
    </lineage>
</organism>
<sequence length="265" mass="28427">MKSLTSALAIYGSFATTRQPLGISDICERTGLAKSQVSKVLSTFRDQGFLEQDPVTRKYRVGPMSFLVGVAYAQTHGLTRQALPIMREIADRSGHSAVLTVREADTVFHLMAVEGQFFVDSRWRVGMSVPFHATAAGKILTAYDEPEVLARMIAVHGLPQITPKTITDPDALALHLQAVRACGSAVTAGESAPGLVALAVPVFGETEQIRAALSFIMPQQSYDPAAADIHVAELHSAARSLSFRLGAETYPFGGAPAEFRRAESA</sequence>
<dbReference type="PROSITE" id="PS51077">
    <property type="entry name" value="HTH_ICLR"/>
    <property type="match status" value="1"/>
</dbReference>
<dbReference type="InterPro" id="IPR029016">
    <property type="entry name" value="GAF-like_dom_sf"/>
</dbReference>
<accession>A0ABQ1IJ10</accession>
<evidence type="ECO:0000313" key="6">
    <source>
        <dbReference type="EMBL" id="GGB42886.1"/>
    </source>
</evidence>
<dbReference type="InterPro" id="IPR036388">
    <property type="entry name" value="WH-like_DNA-bd_sf"/>
</dbReference>
<keyword evidence="2" id="KW-0238">DNA-binding</keyword>
<dbReference type="InterPro" id="IPR005471">
    <property type="entry name" value="Tscrpt_reg_IclR_N"/>
</dbReference>
<feature type="domain" description="HTH iclR-type" evidence="4">
    <location>
        <begin position="1"/>
        <end position="63"/>
    </location>
</feature>
<gene>
    <name evidence="6" type="ORF">GCM10011505_25310</name>
</gene>
<dbReference type="Proteomes" id="UP000603352">
    <property type="component" value="Unassembled WGS sequence"/>
</dbReference>
<feature type="domain" description="IclR-ED" evidence="5">
    <location>
        <begin position="64"/>
        <end position="247"/>
    </location>
</feature>
<comment type="caution">
    <text evidence="6">The sequence shown here is derived from an EMBL/GenBank/DDBJ whole genome shotgun (WGS) entry which is preliminary data.</text>
</comment>
<dbReference type="PROSITE" id="PS51078">
    <property type="entry name" value="ICLR_ED"/>
    <property type="match status" value="1"/>
</dbReference>
<dbReference type="EMBL" id="BMDZ01000028">
    <property type="protein sequence ID" value="GGB42886.1"/>
    <property type="molecule type" value="Genomic_DNA"/>
</dbReference>
<keyword evidence="1" id="KW-0805">Transcription regulation</keyword>
<evidence type="ECO:0000259" key="4">
    <source>
        <dbReference type="PROSITE" id="PS51077"/>
    </source>
</evidence>
<dbReference type="PANTHER" id="PTHR30136:SF24">
    <property type="entry name" value="HTH-TYPE TRANSCRIPTIONAL REPRESSOR ALLR"/>
    <property type="match status" value="1"/>
</dbReference>
<evidence type="ECO:0000313" key="7">
    <source>
        <dbReference type="Proteomes" id="UP000603352"/>
    </source>
</evidence>
<dbReference type="InterPro" id="IPR036390">
    <property type="entry name" value="WH_DNA-bd_sf"/>
</dbReference>
<reference evidence="7" key="1">
    <citation type="journal article" date="2019" name="Int. J. Syst. Evol. Microbiol.">
        <title>The Global Catalogue of Microorganisms (GCM) 10K type strain sequencing project: providing services to taxonomists for standard genome sequencing and annotation.</title>
        <authorList>
            <consortium name="The Broad Institute Genomics Platform"/>
            <consortium name="The Broad Institute Genome Sequencing Center for Infectious Disease"/>
            <person name="Wu L."/>
            <person name="Ma J."/>
        </authorList>
    </citation>
    <scope>NUCLEOTIDE SEQUENCE [LARGE SCALE GENOMIC DNA]</scope>
    <source>
        <strain evidence="7">CGMCC 1.10188</strain>
    </source>
</reference>
<name>A0ABQ1IJ10_9PROT</name>
<dbReference type="InterPro" id="IPR050707">
    <property type="entry name" value="HTH_MetabolicPath_Reg"/>
</dbReference>
<evidence type="ECO:0000256" key="1">
    <source>
        <dbReference type="ARBA" id="ARBA00023015"/>
    </source>
</evidence>
<proteinExistence type="predicted"/>
<evidence type="ECO:0000256" key="3">
    <source>
        <dbReference type="ARBA" id="ARBA00023163"/>
    </source>
</evidence>
<keyword evidence="3" id="KW-0804">Transcription</keyword>
<dbReference type="PANTHER" id="PTHR30136">
    <property type="entry name" value="HELIX-TURN-HELIX TRANSCRIPTIONAL REGULATOR, ICLR FAMILY"/>
    <property type="match status" value="1"/>
</dbReference>
<keyword evidence="7" id="KW-1185">Reference proteome</keyword>
<dbReference type="SUPFAM" id="SSF46785">
    <property type="entry name" value="Winged helix' DNA-binding domain"/>
    <property type="match status" value="1"/>
</dbReference>
<evidence type="ECO:0000256" key="2">
    <source>
        <dbReference type="ARBA" id="ARBA00023125"/>
    </source>
</evidence>